<reference evidence="1 2" key="1">
    <citation type="submission" date="2019-04" db="EMBL/GenBank/DDBJ databases">
        <authorList>
            <person name="Feng G."/>
            <person name="Zhang J."/>
            <person name="Zhu H."/>
        </authorList>
    </citation>
    <scope>NUCLEOTIDE SEQUENCE [LARGE SCALE GENOMIC DNA]</scope>
    <source>
        <strain evidence="1 2">JCM 17223</strain>
    </source>
</reference>
<proteinExistence type="predicted"/>
<dbReference type="RefSeq" id="WP_135498746.1">
    <property type="nucleotide sequence ID" value="NZ_SRLD01000033.1"/>
</dbReference>
<dbReference type="OrthoDB" id="949867at2"/>
<evidence type="ECO:0000313" key="2">
    <source>
        <dbReference type="Proteomes" id="UP000297739"/>
    </source>
</evidence>
<organism evidence="1 2">
    <name type="scientific">Hymenobacter elongatus</name>
    <dbReference type="NCBI Taxonomy" id="877208"/>
    <lineage>
        <taxon>Bacteria</taxon>
        <taxon>Pseudomonadati</taxon>
        <taxon>Bacteroidota</taxon>
        <taxon>Cytophagia</taxon>
        <taxon>Cytophagales</taxon>
        <taxon>Hymenobacteraceae</taxon>
        <taxon>Hymenobacter</taxon>
    </lineage>
</organism>
<protein>
    <submittedName>
        <fullName evidence="1">Uncharacterized protein</fullName>
    </submittedName>
</protein>
<dbReference type="AlphaFoldDB" id="A0A4Z0PHG8"/>
<dbReference type="Proteomes" id="UP000297739">
    <property type="component" value="Unassembled WGS sequence"/>
</dbReference>
<accession>A0A4Z0PHG8</accession>
<keyword evidence="2" id="KW-1185">Reference proteome</keyword>
<comment type="caution">
    <text evidence="1">The sequence shown here is derived from an EMBL/GenBank/DDBJ whole genome shotgun (WGS) entry which is preliminary data.</text>
</comment>
<dbReference type="EMBL" id="SRLD01000033">
    <property type="protein sequence ID" value="TGE14582.1"/>
    <property type="molecule type" value="Genomic_DNA"/>
</dbReference>
<sequence>MTTRFSCLLCAALLGLSHCKKKEVTPDDQLPPATQTGQNTAGCCVDGIPWAARVEGLFGPTPISAQWLKSLTTGKKQLSLLFNKAIYDKSHVHAGTSLYFFVPDLRSAGTFVLDQPANPQLASSNPAYGKFTFGKPAPDQVLLTGPQATGRLVITRFDSARRVVAGTFEFTAREAAGTATVQVSEGRFDCQF</sequence>
<name>A0A4Z0PHG8_9BACT</name>
<gene>
    <name evidence="1" type="ORF">E5J99_15610</name>
</gene>
<evidence type="ECO:0000313" key="1">
    <source>
        <dbReference type="EMBL" id="TGE14582.1"/>
    </source>
</evidence>